<evidence type="ECO:0000313" key="2">
    <source>
        <dbReference type="EMBL" id="RAU82521.1"/>
    </source>
</evidence>
<feature type="region of interest" description="Disordered" evidence="1">
    <location>
        <begin position="29"/>
        <end position="304"/>
    </location>
</feature>
<feature type="compositionally biased region" description="Low complexity" evidence="1">
    <location>
        <begin position="169"/>
        <end position="183"/>
    </location>
</feature>
<feature type="compositionally biased region" description="Basic and acidic residues" evidence="1">
    <location>
        <begin position="223"/>
        <end position="245"/>
    </location>
</feature>
<dbReference type="EMBL" id="QMDV01000003">
    <property type="protein sequence ID" value="RAU82521.1"/>
    <property type="molecule type" value="Genomic_DNA"/>
</dbReference>
<protein>
    <submittedName>
        <fullName evidence="2">Uncharacterized protein</fullName>
    </submittedName>
</protein>
<evidence type="ECO:0000313" key="3">
    <source>
        <dbReference type="Proteomes" id="UP000251692"/>
    </source>
</evidence>
<organism evidence="2 3">
    <name type="scientific">Pontibacter arcticus</name>
    <dbReference type="NCBI Taxonomy" id="2080288"/>
    <lineage>
        <taxon>Bacteria</taxon>
        <taxon>Pseudomonadati</taxon>
        <taxon>Bacteroidota</taxon>
        <taxon>Cytophagia</taxon>
        <taxon>Cytophagales</taxon>
        <taxon>Hymenobacteraceae</taxon>
        <taxon>Pontibacter</taxon>
    </lineage>
</organism>
<sequence length="304" mass="34798">MAFYPFIEIVYNQHIKTTPMERNEQYNNDQYNRRNRNSNQNEEMNNASGRYRSGGNYYGMSDAHEANHNVRHTKGDNYSQSAPGPVGGYGASSYRGTEQGQSYSNRNSDNYNAGSGYYQGNSNRQHEHYRYGDPNAYMQGQRNTQSGRSGNSGYDYNEERGYGTTGQHYSGNYQSGNNSGNQSDNRYSRQDNSYQMDGEGRRYNEFARDEQRSYNPGNIDMYQGRDDFNYSRSDNDYGSNRRDKGNQYFEGGFDNDDIRYGNAEIRNSNSSRNQNQNRTSSRRSGPDYSADSPISGFGQSDLRG</sequence>
<feature type="compositionally biased region" description="Low complexity" evidence="1">
    <location>
        <begin position="37"/>
        <end position="59"/>
    </location>
</feature>
<gene>
    <name evidence="2" type="ORF">DP923_12130</name>
</gene>
<evidence type="ECO:0000256" key="1">
    <source>
        <dbReference type="SAM" id="MobiDB-lite"/>
    </source>
</evidence>
<proteinExistence type="predicted"/>
<feature type="compositionally biased region" description="Basic and acidic residues" evidence="1">
    <location>
        <begin position="198"/>
        <end position="212"/>
    </location>
</feature>
<reference evidence="2 3" key="1">
    <citation type="submission" date="2018-06" db="EMBL/GenBank/DDBJ databases">
        <authorList>
            <person name="Liu Z.-W."/>
        </authorList>
    </citation>
    <scope>NUCLEOTIDE SEQUENCE [LARGE SCALE GENOMIC DNA]</scope>
    <source>
        <strain evidence="2 3">2b14</strain>
    </source>
</reference>
<dbReference type="Proteomes" id="UP000251692">
    <property type="component" value="Unassembled WGS sequence"/>
</dbReference>
<dbReference type="AlphaFoldDB" id="A0A364RDX7"/>
<keyword evidence="3" id="KW-1185">Reference proteome</keyword>
<feature type="compositionally biased region" description="Polar residues" evidence="1">
    <location>
        <begin position="138"/>
        <end position="154"/>
    </location>
</feature>
<accession>A0A364RDX7</accession>
<comment type="caution">
    <text evidence="2">The sequence shown here is derived from an EMBL/GenBank/DDBJ whole genome shotgun (WGS) entry which is preliminary data.</text>
</comment>
<feature type="compositionally biased region" description="Low complexity" evidence="1">
    <location>
        <begin position="266"/>
        <end position="283"/>
    </location>
</feature>
<name>A0A364RDX7_9BACT</name>
<feature type="compositionally biased region" description="Polar residues" evidence="1">
    <location>
        <begin position="94"/>
        <end position="123"/>
    </location>
</feature>
<reference evidence="2 3" key="2">
    <citation type="submission" date="2018-07" db="EMBL/GenBank/DDBJ databases">
        <title>Pontibacter sp. 2b14 genomic sequence and assembly.</title>
        <authorList>
            <person name="Du Z.-J."/>
        </authorList>
    </citation>
    <scope>NUCLEOTIDE SEQUENCE [LARGE SCALE GENOMIC DNA]</scope>
    <source>
        <strain evidence="2 3">2b14</strain>
    </source>
</reference>